<dbReference type="EMBL" id="JACXVP010000011">
    <property type="protein sequence ID" value="KAG5575459.1"/>
    <property type="molecule type" value="Genomic_DNA"/>
</dbReference>
<dbReference type="Proteomes" id="UP000824120">
    <property type="component" value="Chromosome 11"/>
</dbReference>
<proteinExistence type="predicted"/>
<gene>
    <name evidence="1" type="ORF">H5410_055593</name>
</gene>
<keyword evidence="2" id="KW-1185">Reference proteome</keyword>
<dbReference type="AlphaFoldDB" id="A0A9J5WHZ6"/>
<comment type="caution">
    <text evidence="1">The sequence shown here is derived from an EMBL/GenBank/DDBJ whole genome shotgun (WGS) entry which is preliminary data.</text>
</comment>
<sequence length="87" mass="10322">VQSSKKYESGAKLLKEWRKAGNLENAESIYGWQIDSYQDNTKIRRSFLWKRNYEGHKFHLVNWENAIMLKQQADKESKIQGSKTRVC</sequence>
<name>A0A9J5WHZ6_SOLCO</name>
<protein>
    <submittedName>
        <fullName evidence="1">Uncharacterized protein</fullName>
    </submittedName>
</protein>
<organism evidence="1 2">
    <name type="scientific">Solanum commersonii</name>
    <name type="common">Commerson's wild potato</name>
    <name type="synonym">Commerson's nightshade</name>
    <dbReference type="NCBI Taxonomy" id="4109"/>
    <lineage>
        <taxon>Eukaryota</taxon>
        <taxon>Viridiplantae</taxon>
        <taxon>Streptophyta</taxon>
        <taxon>Embryophyta</taxon>
        <taxon>Tracheophyta</taxon>
        <taxon>Spermatophyta</taxon>
        <taxon>Magnoliopsida</taxon>
        <taxon>eudicotyledons</taxon>
        <taxon>Gunneridae</taxon>
        <taxon>Pentapetalae</taxon>
        <taxon>asterids</taxon>
        <taxon>lamiids</taxon>
        <taxon>Solanales</taxon>
        <taxon>Solanaceae</taxon>
        <taxon>Solanoideae</taxon>
        <taxon>Solaneae</taxon>
        <taxon>Solanum</taxon>
    </lineage>
</organism>
<evidence type="ECO:0000313" key="1">
    <source>
        <dbReference type="EMBL" id="KAG5575459.1"/>
    </source>
</evidence>
<reference evidence="1 2" key="1">
    <citation type="submission" date="2020-09" db="EMBL/GenBank/DDBJ databases">
        <title>De no assembly of potato wild relative species, Solanum commersonii.</title>
        <authorList>
            <person name="Cho K."/>
        </authorList>
    </citation>
    <scope>NUCLEOTIDE SEQUENCE [LARGE SCALE GENOMIC DNA]</scope>
    <source>
        <strain evidence="1">LZ3.2</strain>
        <tissue evidence="1">Leaf</tissue>
    </source>
</reference>
<accession>A0A9J5WHZ6</accession>
<evidence type="ECO:0000313" key="2">
    <source>
        <dbReference type="Proteomes" id="UP000824120"/>
    </source>
</evidence>
<feature type="non-terminal residue" evidence="1">
    <location>
        <position position="87"/>
    </location>
</feature>